<dbReference type="InterPro" id="IPR024096">
    <property type="entry name" value="NO_sig/Golgi_transp_ligand-bd"/>
</dbReference>
<dbReference type="Proteomes" id="UP000320390">
    <property type="component" value="Chromosome"/>
</dbReference>
<gene>
    <name evidence="2" type="ORF">Poly30_00510</name>
</gene>
<name>A0A518EKF8_9BACT</name>
<dbReference type="AlphaFoldDB" id="A0A518EKF8"/>
<dbReference type="GO" id="GO:0004383">
    <property type="term" value="F:guanylate cyclase activity"/>
    <property type="evidence" value="ECO:0007669"/>
    <property type="project" value="TreeGrafter"/>
</dbReference>
<dbReference type="EMBL" id="CP036434">
    <property type="protein sequence ID" value="QDV04560.1"/>
    <property type="molecule type" value="Genomic_DNA"/>
</dbReference>
<dbReference type="InterPro" id="IPR011644">
    <property type="entry name" value="Heme_NO-bd"/>
</dbReference>
<accession>A0A518EKF8</accession>
<evidence type="ECO:0000313" key="3">
    <source>
        <dbReference type="Proteomes" id="UP000320390"/>
    </source>
</evidence>
<dbReference type="PANTHER" id="PTHR45655:SF13">
    <property type="entry name" value="SOLUBLE GUANYLATE CYCLASE GCY-32-RELATED"/>
    <property type="match status" value="1"/>
</dbReference>
<evidence type="ECO:0000313" key="2">
    <source>
        <dbReference type="EMBL" id="QDV04560.1"/>
    </source>
</evidence>
<evidence type="ECO:0000259" key="1">
    <source>
        <dbReference type="Pfam" id="PF07700"/>
    </source>
</evidence>
<protein>
    <submittedName>
        <fullName evidence="2">Heme NO binding protein</fullName>
    </submittedName>
</protein>
<dbReference type="Gene3D" id="3.90.1520.10">
    <property type="entry name" value="H-NOX domain"/>
    <property type="match status" value="1"/>
</dbReference>
<dbReference type="SUPFAM" id="SSF111126">
    <property type="entry name" value="Ligand-binding domain in the NO signalling and Golgi transport"/>
    <property type="match status" value="1"/>
</dbReference>
<feature type="domain" description="Heme NO-binding" evidence="1">
    <location>
        <begin position="2"/>
        <end position="164"/>
    </location>
</feature>
<reference evidence="2 3" key="1">
    <citation type="submission" date="2019-02" db="EMBL/GenBank/DDBJ databases">
        <title>Deep-cultivation of Planctomycetes and their phenomic and genomic characterization uncovers novel biology.</title>
        <authorList>
            <person name="Wiegand S."/>
            <person name="Jogler M."/>
            <person name="Boedeker C."/>
            <person name="Pinto D."/>
            <person name="Vollmers J."/>
            <person name="Rivas-Marin E."/>
            <person name="Kohn T."/>
            <person name="Peeters S.H."/>
            <person name="Heuer A."/>
            <person name="Rast P."/>
            <person name="Oberbeckmann S."/>
            <person name="Bunk B."/>
            <person name="Jeske O."/>
            <person name="Meyerdierks A."/>
            <person name="Storesund J.E."/>
            <person name="Kallscheuer N."/>
            <person name="Luecker S."/>
            <person name="Lage O.M."/>
            <person name="Pohl T."/>
            <person name="Merkel B.J."/>
            <person name="Hornburger P."/>
            <person name="Mueller R.-W."/>
            <person name="Bruemmer F."/>
            <person name="Labrenz M."/>
            <person name="Spormann A.M."/>
            <person name="Op den Camp H."/>
            <person name="Overmann J."/>
            <person name="Amann R."/>
            <person name="Jetten M.S.M."/>
            <person name="Mascher T."/>
            <person name="Medema M.H."/>
            <person name="Devos D.P."/>
            <person name="Kaster A.-K."/>
            <person name="Ovreas L."/>
            <person name="Rohde M."/>
            <person name="Galperin M.Y."/>
            <person name="Jogler C."/>
        </authorList>
    </citation>
    <scope>NUCLEOTIDE SEQUENCE [LARGE SCALE GENOMIC DNA]</scope>
    <source>
        <strain evidence="2 3">Poly30</strain>
    </source>
</reference>
<dbReference type="InterPro" id="IPR038158">
    <property type="entry name" value="H-NOX_domain_sf"/>
</dbReference>
<dbReference type="RefSeq" id="WP_419190770.1">
    <property type="nucleotide sequence ID" value="NZ_CP036434.1"/>
</dbReference>
<dbReference type="Pfam" id="PF07700">
    <property type="entry name" value="HNOB"/>
    <property type="match status" value="1"/>
</dbReference>
<dbReference type="GO" id="GO:0020037">
    <property type="term" value="F:heme binding"/>
    <property type="evidence" value="ECO:0007669"/>
    <property type="project" value="InterPro"/>
</dbReference>
<dbReference type="GO" id="GO:0019934">
    <property type="term" value="P:cGMP-mediated signaling"/>
    <property type="evidence" value="ECO:0007669"/>
    <property type="project" value="TreeGrafter"/>
</dbReference>
<organism evidence="2 3">
    <name type="scientific">Saltatorellus ferox</name>
    <dbReference type="NCBI Taxonomy" id="2528018"/>
    <lineage>
        <taxon>Bacteria</taxon>
        <taxon>Pseudomonadati</taxon>
        <taxon>Planctomycetota</taxon>
        <taxon>Planctomycetia</taxon>
        <taxon>Planctomycetia incertae sedis</taxon>
        <taxon>Saltatorellus</taxon>
    </lineage>
</organism>
<proteinExistence type="predicted"/>
<sequence length="181" mass="20216">MYGLVNRAIQGLVENQFGTEAWERICTRADIDGGSGFVAMEAYDDAITYALVGAASAELGLDAGTVLESFGEYWTLYTIEEGYGDMLTMMGSTLEEFLDNLDSMHDRIRATMPDLVPPSFEREEQPDGSSILHYRSERAGLAPMVQGLLRGLAKRFDSELEIEHVDSPEPGHDRFRIREVR</sequence>
<keyword evidence="3" id="KW-1185">Reference proteome</keyword>
<dbReference type="PANTHER" id="PTHR45655">
    <property type="entry name" value="GUANYLATE CYCLASE SOLUBLE SUBUNIT BETA-2"/>
    <property type="match status" value="1"/>
</dbReference>
<dbReference type="GO" id="GO:0070482">
    <property type="term" value="P:response to oxygen levels"/>
    <property type="evidence" value="ECO:0007669"/>
    <property type="project" value="TreeGrafter"/>
</dbReference>
<dbReference type="GO" id="GO:0008074">
    <property type="term" value="C:guanylate cyclase complex, soluble"/>
    <property type="evidence" value="ECO:0007669"/>
    <property type="project" value="TreeGrafter"/>
</dbReference>